<dbReference type="InterPro" id="IPR008250">
    <property type="entry name" value="ATPase_P-typ_transduc_dom_A_sf"/>
</dbReference>
<proteinExistence type="predicted"/>
<dbReference type="RefSeq" id="XP_004031962.1">
    <property type="nucleotide sequence ID" value="XM_004031914.1"/>
</dbReference>
<dbReference type="EMBL" id="GL984002">
    <property type="protein sequence ID" value="EGR30375.1"/>
    <property type="molecule type" value="Genomic_DNA"/>
</dbReference>
<feature type="transmembrane region" description="Helical" evidence="12">
    <location>
        <begin position="1178"/>
        <end position="1195"/>
    </location>
</feature>
<dbReference type="OMA" id="SKEDECM"/>
<dbReference type="SMART" id="SM00044">
    <property type="entry name" value="CYCc"/>
    <property type="match status" value="2"/>
</dbReference>
<evidence type="ECO:0000313" key="15">
    <source>
        <dbReference type="Proteomes" id="UP000008983"/>
    </source>
</evidence>
<evidence type="ECO:0000259" key="13">
    <source>
        <dbReference type="PROSITE" id="PS50125"/>
    </source>
</evidence>
<dbReference type="Gene3D" id="3.40.50.1000">
    <property type="entry name" value="HAD superfamily/HAD-like"/>
    <property type="match status" value="1"/>
</dbReference>
<dbReference type="GO" id="GO:0035556">
    <property type="term" value="P:intracellular signal transduction"/>
    <property type="evidence" value="ECO:0007669"/>
    <property type="project" value="InterPro"/>
</dbReference>
<evidence type="ECO:0000256" key="6">
    <source>
        <dbReference type="ARBA" id="ARBA00022741"/>
    </source>
</evidence>
<keyword evidence="7" id="KW-0067">ATP-binding</keyword>
<evidence type="ECO:0000256" key="8">
    <source>
        <dbReference type="ARBA" id="ARBA00022842"/>
    </source>
</evidence>
<evidence type="ECO:0000256" key="4">
    <source>
        <dbReference type="ARBA" id="ARBA00022692"/>
    </source>
</evidence>
<keyword evidence="9 12" id="KW-1133">Transmembrane helix</keyword>
<feature type="transmembrane region" description="Helical" evidence="12">
    <location>
        <begin position="955"/>
        <end position="977"/>
    </location>
</feature>
<comment type="subcellular location">
    <subcellularLocation>
        <location evidence="2">Membrane</location>
        <topology evidence="2">Multi-pass membrane protein</topology>
    </subcellularLocation>
</comment>
<keyword evidence="15" id="KW-1185">Reference proteome</keyword>
<keyword evidence="4 12" id="KW-0812">Transmembrane</keyword>
<feature type="transmembrane region" description="Helical" evidence="12">
    <location>
        <begin position="903"/>
        <end position="920"/>
    </location>
</feature>
<dbReference type="GO" id="GO:0009190">
    <property type="term" value="P:cyclic nucleotide biosynthetic process"/>
    <property type="evidence" value="ECO:0007669"/>
    <property type="project" value="InterPro"/>
</dbReference>
<keyword evidence="10 12" id="KW-0472">Membrane</keyword>
<feature type="transmembrane region" description="Helical" evidence="12">
    <location>
        <begin position="1025"/>
        <end position="1045"/>
    </location>
</feature>
<dbReference type="Pfam" id="PF00122">
    <property type="entry name" value="E1-E2_ATPase"/>
    <property type="match status" value="1"/>
</dbReference>
<feature type="transmembrane region" description="Helical" evidence="12">
    <location>
        <begin position="2067"/>
        <end position="2087"/>
    </location>
</feature>
<feature type="transmembrane region" description="Helical" evidence="12">
    <location>
        <begin position="1353"/>
        <end position="1372"/>
    </location>
</feature>
<dbReference type="GO" id="GO:0005524">
    <property type="term" value="F:ATP binding"/>
    <property type="evidence" value="ECO:0007669"/>
    <property type="project" value="UniProtKB-KW"/>
</dbReference>
<evidence type="ECO:0000256" key="9">
    <source>
        <dbReference type="ARBA" id="ARBA00022989"/>
    </source>
</evidence>
<feature type="transmembrane region" description="Helical" evidence="12">
    <location>
        <begin position="1215"/>
        <end position="1233"/>
    </location>
</feature>
<feature type="transmembrane region" description="Helical" evidence="12">
    <location>
        <begin position="273"/>
        <end position="296"/>
    </location>
</feature>
<dbReference type="InterPro" id="IPR023214">
    <property type="entry name" value="HAD_sf"/>
</dbReference>
<dbReference type="PANTHER" id="PTHR45627:SF12">
    <property type="entry name" value="ADENYLATE CYCLASE TYPE 2"/>
    <property type="match status" value="1"/>
</dbReference>
<sequence>MRKIVIQFFDFLKRKLFFGDEDVGDVEIRKQKTFDKLIELEFGNLVQLSGFKPYEDRISNKIGISELEICDQIRWEQLEVGDIVWLKNGEKAPADLLILDARQQFCYVDEDIIDGTTRQIKKVPPELTSVAVTSKLKMNQFEYRKILSGKIEYTRQSKNKSFEGFIKMSKDPKGENLDSKNIIFRGSKLYYSDWIYGLVIYAGRDCKIYKQYGNYSQSKQKNSFFGKKAKLFYLVAYVHVLINCIISCFFVLLQPCFISSQYMNIVQDPLALFLSFIIEYLHLLPSFFYVVIDLLLMINDYYHNKQFQYIQEQLQDNQRSNINGYQMLRSMTLSDISLSNYVFFDKTGTITDGQNMDIKMIILDGKIFSIDTNQALQIVKNKNFTVFNFNKSVKELIENEDVIVAEENSLQNTNQIPQAQFNFTRNSSQIGIQVLNHRLLDESQCDEEEERDEVKHQINIKQNRYIQQANINNNYNVNNNNNNIYNYNNDLQPNNIILQQGGVVISNEQNEEKTRQTRGLSEMKHTQYSNKNNNNSHFQNNGHQSKIEENNEIDFINTLFNEYNKSFHECLLAIIICNQITSQYDQKNDKILNSHTSSIEQYTLQFASIFTYDLKCASVYKSQTYSPNYIISIQNKYVSYKILAINEQTDNRNFYSIIFRDPNSLYPNNGSILYSKILLNNAEIPEQIIFKDKEQRVKLEKQIQSMIFQGMRPLIYCKKELNDEQTDDYLRQYENLKKNLVQDDIKLQKLYEEIERDVQIIAVFGIQEQMRENVDTAIKQMRLSGLYTWMLTGDEYLNALTVGYCSRILDQESSILHLEGKNYETIKVLIREQLNAIQNESKLGKLICQNQKAYNKYLQYYFNQDQEGIDLKAIQQFKPYLFSIVVSSEALSIIFSDNYLRNHFYFICFLSCSVIGYGLTTSQKGWFVRMVQQKFPQNPKSLAIGDSYNDIDVEFFIYNFFLYIIFVQFFFIIFQMFKVADVSIQMRNTKYNMDYLGDIFVNDYNSILNLIFSQSRFMAEVYEDLLLYSFYRSFVIGYVILLLNIQDCTFGSSILDGLQLFFYHSSFYIVSLTSYLIKKYTKLHKYSININILVNQYKNNITTFKKQKMIIFFYKIIFHSFSESIVIYMILYWIINFYSKQNGKTYTTRTMQVFSFFAIGFTCTIKILITAKQNYKEAIATFIFYIVSCAIYLPLEDIYKDNPFAFKELSEYIDSVTVIILIFILPNYSFFFTNKCYKIRIKIHQIQKRNNILKMQIMYIQYILIKIQKDNEKNSIQKKNIKSKNLISRLIEKIFKQEDQEQMDIILKNMISNTECNEQNSEMNKFSLQFKNNDLENQFRQNLIKNWFYFNRMSQLASVILLEGLIMLQVTINKIDNQYFVIIIGYAVSVIFLGIFLILLFSSKGEKQFFKINFCLFFIRIFCKIAVDLYIDIDNSLFTILYGFFFNFIVLGRPDFILYANFLQTFIFFIRYAIKSLDNKTNIQIYITLSIILYTLVIAIQLIYVKYNVKKIYILLIKIERHDYLSQNKLRIESAKINNILSILLPKFVRDRISNTGEVQLAENQGEVGVLFCDICDFDQILQSENEKIIALLDNLFRNFDVLCSQNECTKIETVGKSYVASSGLSVEATAKKTHNQLNAVERLINLGFDMMNYVKNISWGSTGEKMKVKIGIHYGRVIAGVLGYHKPQFSLIGDTINTTSRVMSTGEDNKMTISEAAHNKIQSQNQQNYRVILREVEAKGKGVMITYQIFKSNTKGMGKGTQKITEVIRPGSKINSKSGIYNKNQKPIKKSYIDKNKEIITQNNYQNSNNIKSQIQQKSPVQIVQPPQQLKLAITGIKNVNYPRKVTKKSTVKLNAMSNNLMEKKENGQTDNLLNKISSEKSTNQLPAPIINKQKINSKNAIQQASGAIMHTGSKDTFQAGDYRRDSQLNTICRIENALKEELNLEQLNAFEGQDVDVEIINELFESKEEEPLTKKSFYLELDFEQQETQQFYEQIFSQSKKQIKIKMLIFANAFMLKTILIFLAKDYFNTMFVVNVINRSLVYALIIIINCFITKYLNTYTRYQSYIIIIMIVSIAIVTLETYTIDTSQLTDDLIKSMYGIQTIEVYFIFAILGSFNFIRFKICLICFFFVFINQMIMTVIKNQQANLSYFNIVSGLAHLVYQYLLFQLNIKSFNNLKSLTKKTNEQNKILSNLLPKHVLEKFLNNPDSTKLELVDNFEDVTILFADIAGFTKYSSSVEPEQVVNMLKKLFTEFDKSCLDNEVFKLYTIGDCYVVIGFTDSRKRNPVIEARNVANMGFSMIEKIKETRAQIKFDALDMRIGIHTGKIIGGVIGTDIVRYDIYGRDVVIANKLESNGEQGRILVSDVTRKLLDQSGIFEFFDEKEVLCKSIDVKIKAAFVQYKQFEDSHIKNTISNLNQSNEDNQEEEKQNIEEDGIEKQYEYYDKVQTINNNKNNILNFNYNNEINNNNENINLNNNHEVNALIHSARNIEDGEEEEHKQVVDL</sequence>
<dbReference type="InterPro" id="IPR001054">
    <property type="entry name" value="A/G_cyclase"/>
</dbReference>
<evidence type="ECO:0000256" key="11">
    <source>
        <dbReference type="ARBA" id="ARBA00023239"/>
    </source>
</evidence>
<feature type="domain" description="Guanylate cyclase" evidence="13">
    <location>
        <begin position="1569"/>
        <end position="1704"/>
    </location>
</feature>
<dbReference type="InterPro" id="IPR036412">
    <property type="entry name" value="HAD-like_sf"/>
</dbReference>
<organism evidence="14 15">
    <name type="scientific">Ichthyophthirius multifiliis</name>
    <name type="common">White spot disease agent</name>
    <name type="synonym">Ich</name>
    <dbReference type="NCBI Taxonomy" id="5932"/>
    <lineage>
        <taxon>Eukaryota</taxon>
        <taxon>Sar</taxon>
        <taxon>Alveolata</taxon>
        <taxon>Ciliophora</taxon>
        <taxon>Intramacronucleata</taxon>
        <taxon>Oligohymenophorea</taxon>
        <taxon>Hymenostomatida</taxon>
        <taxon>Ophryoglenina</taxon>
        <taxon>Ichthyophthirius</taxon>
    </lineage>
</organism>
<dbReference type="GO" id="GO:0007189">
    <property type="term" value="P:adenylate cyclase-activating G protein-coupled receptor signaling pathway"/>
    <property type="evidence" value="ECO:0007669"/>
    <property type="project" value="TreeGrafter"/>
</dbReference>
<dbReference type="Pfam" id="PF00211">
    <property type="entry name" value="Guanylate_cyc"/>
    <property type="match status" value="2"/>
</dbReference>
<feature type="transmembrane region" description="Helical" evidence="12">
    <location>
        <begin position="1409"/>
        <end position="1427"/>
    </location>
</feature>
<keyword evidence="11" id="KW-0456">Lyase</keyword>
<dbReference type="eggNOG" id="KOG3619">
    <property type="taxonomic scope" value="Eukaryota"/>
</dbReference>
<keyword evidence="6" id="KW-0547">Nucleotide-binding</keyword>
<evidence type="ECO:0000256" key="7">
    <source>
        <dbReference type="ARBA" id="ARBA00022840"/>
    </source>
</evidence>
<evidence type="ECO:0000256" key="3">
    <source>
        <dbReference type="ARBA" id="ARBA00012201"/>
    </source>
</evidence>
<dbReference type="SUPFAM" id="SSF55073">
    <property type="entry name" value="Nucleotide cyclase"/>
    <property type="match status" value="2"/>
</dbReference>
<feature type="transmembrane region" description="Helical" evidence="12">
    <location>
        <begin position="2038"/>
        <end position="2055"/>
    </location>
</feature>
<feature type="transmembrane region" description="Helical" evidence="12">
    <location>
        <begin position="1057"/>
        <end position="1077"/>
    </location>
</feature>
<dbReference type="GO" id="GO:0005886">
    <property type="term" value="C:plasma membrane"/>
    <property type="evidence" value="ECO:0007669"/>
    <property type="project" value="TreeGrafter"/>
</dbReference>
<feature type="transmembrane region" description="Helical" evidence="12">
    <location>
        <begin position="1378"/>
        <end position="1402"/>
    </location>
</feature>
<dbReference type="PROSITE" id="PS50125">
    <property type="entry name" value="GUANYLATE_CYCLASE_2"/>
    <property type="match status" value="2"/>
</dbReference>
<dbReference type="SUPFAM" id="SSF56784">
    <property type="entry name" value="HAD-like"/>
    <property type="match status" value="1"/>
</dbReference>
<comment type="catalytic activity">
    <reaction evidence="1">
        <text>ATP = 3',5'-cyclic AMP + diphosphate</text>
        <dbReference type="Rhea" id="RHEA:15389"/>
        <dbReference type="ChEBI" id="CHEBI:30616"/>
        <dbReference type="ChEBI" id="CHEBI:33019"/>
        <dbReference type="ChEBI" id="CHEBI:58165"/>
        <dbReference type="EC" id="4.6.1.1"/>
    </reaction>
</comment>
<dbReference type="GO" id="GO:0004016">
    <property type="term" value="F:adenylate cyclase activity"/>
    <property type="evidence" value="ECO:0007669"/>
    <property type="project" value="UniProtKB-EC"/>
</dbReference>
<dbReference type="eggNOG" id="KOG0206">
    <property type="taxonomic scope" value="Eukaryota"/>
</dbReference>
<dbReference type="GeneID" id="14906488"/>
<evidence type="ECO:0000256" key="1">
    <source>
        <dbReference type="ARBA" id="ARBA00001593"/>
    </source>
</evidence>
<dbReference type="InParanoid" id="G0QWM8"/>
<dbReference type="InterPro" id="IPR059000">
    <property type="entry name" value="ATPase_P-type_domA"/>
</dbReference>
<protein>
    <recommendedName>
        <fullName evidence="3">adenylate cyclase</fullName>
        <ecNumber evidence="3">4.6.1.1</ecNumber>
    </recommendedName>
</protein>
<dbReference type="Proteomes" id="UP000008983">
    <property type="component" value="Unassembled WGS sequence"/>
</dbReference>
<dbReference type="Gene3D" id="2.70.150.10">
    <property type="entry name" value="Calcium-transporting ATPase, cytoplasmic transduction domain A"/>
    <property type="match status" value="1"/>
</dbReference>
<evidence type="ECO:0000313" key="14">
    <source>
        <dbReference type="EMBL" id="EGR30375.1"/>
    </source>
</evidence>
<dbReference type="PANTHER" id="PTHR45627">
    <property type="entry name" value="ADENYLATE CYCLASE TYPE 1"/>
    <property type="match status" value="1"/>
</dbReference>
<feature type="transmembrane region" description="Helical" evidence="12">
    <location>
        <begin position="2099"/>
        <end position="2118"/>
    </location>
</feature>
<feature type="transmembrane region" description="Helical" evidence="12">
    <location>
        <begin position="1112"/>
        <end position="1134"/>
    </location>
</feature>
<name>G0QWM8_ICHMU</name>
<dbReference type="InterPro" id="IPR029787">
    <property type="entry name" value="Nucleotide_cyclase"/>
</dbReference>
<evidence type="ECO:0000256" key="2">
    <source>
        <dbReference type="ARBA" id="ARBA00004141"/>
    </source>
</evidence>
<feature type="transmembrane region" description="Helical" evidence="12">
    <location>
        <begin position="231"/>
        <end position="253"/>
    </location>
</feature>
<evidence type="ECO:0000256" key="5">
    <source>
        <dbReference type="ARBA" id="ARBA00022723"/>
    </source>
</evidence>
<dbReference type="eggNOG" id="KOG1023">
    <property type="taxonomic scope" value="Eukaryota"/>
</dbReference>
<dbReference type="EC" id="4.6.1.1" evidence="3"/>
<feature type="transmembrane region" description="Helical" evidence="12">
    <location>
        <begin position="1154"/>
        <end position="1171"/>
    </location>
</feature>
<gene>
    <name evidence="14" type="ORF">IMG5_133420</name>
</gene>
<dbReference type="Gene3D" id="3.30.70.1230">
    <property type="entry name" value="Nucleotide cyclase"/>
    <property type="match status" value="2"/>
</dbReference>
<feature type="transmembrane region" description="Helical" evidence="12">
    <location>
        <begin position="2125"/>
        <end position="2143"/>
    </location>
</feature>
<keyword evidence="8" id="KW-0460">Magnesium</keyword>
<accession>G0QWM8</accession>
<feature type="domain" description="Guanylate cyclase" evidence="13">
    <location>
        <begin position="2224"/>
        <end position="2355"/>
    </location>
</feature>
<dbReference type="OrthoDB" id="6127067at2759"/>
<feature type="transmembrane region" description="Helical" evidence="12">
    <location>
        <begin position="1486"/>
        <end position="1505"/>
    </location>
</feature>
<dbReference type="CDD" id="cd07302">
    <property type="entry name" value="CHD"/>
    <property type="match status" value="2"/>
</dbReference>
<dbReference type="GO" id="GO:0046872">
    <property type="term" value="F:metal ion binding"/>
    <property type="evidence" value="ECO:0007669"/>
    <property type="project" value="UniProtKB-KW"/>
</dbReference>
<evidence type="ECO:0000256" key="12">
    <source>
        <dbReference type="SAM" id="Phobius"/>
    </source>
</evidence>
<dbReference type="SUPFAM" id="SSF81653">
    <property type="entry name" value="Calcium ATPase, transduction domain A"/>
    <property type="match status" value="1"/>
</dbReference>
<reference evidence="14 15" key="1">
    <citation type="submission" date="2011-07" db="EMBL/GenBank/DDBJ databases">
        <authorList>
            <person name="Coyne R."/>
            <person name="Brami D."/>
            <person name="Johnson J."/>
            <person name="Hostetler J."/>
            <person name="Hannick L."/>
            <person name="Clark T."/>
            <person name="Cassidy-Hanley D."/>
            <person name="Inman J."/>
        </authorList>
    </citation>
    <scope>NUCLEOTIDE SEQUENCE [LARGE SCALE GENOMIC DNA]</scope>
    <source>
        <strain evidence="14 15">G5</strain>
    </source>
</reference>
<dbReference type="STRING" id="857967.G0QWM8"/>
<evidence type="ECO:0000256" key="10">
    <source>
        <dbReference type="ARBA" id="ARBA00023136"/>
    </source>
</evidence>
<keyword evidence="5" id="KW-0479">Metal-binding</keyword>